<evidence type="ECO:0000313" key="5">
    <source>
        <dbReference type="Proteomes" id="UP000664203"/>
    </source>
</evidence>
<feature type="domain" description="Nephrocystin 3-like N-terminal" evidence="3">
    <location>
        <begin position="340"/>
        <end position="520"/>
    </location>
</feature>
<sequence length="1227" mass="138329">MLLCLKKLLKPKSTVKQDKANPKNHEVERKAKAKLPPHLSASEGSRDSNVEKSGSRLDRRSRNLWQEAFVKLDDVQQDLLFNIEKSQGRSVVQNVADETEKRYRDSQKEGSKIHRGDKRDINLRAAAEKILSSVLWSKKLIDAGVAFDPTGYSAIAWTIVSLGLQIAQNDVDRVQALFDASGFLTETLTRCAAIEASYGGTLLPDFEHLEDTIVDVYAAILEFSAEIVSQNRSKIVRRVLTSIQSLAEQPLQDLKNKLNSKEKNLRRWTEVIEHQYRKLEMKAIDEKIDSTLDGIEEAARQLSSIKSAMLSAEEHVILKWFSEYDFSASHRSAALQRDPGTGAWILDHLQYGEWKISDNSLLWLHGNSGSGKTVLCSKIVDDLEDLCTKDPSYALAYWYFTFSNQSSLDIDNLLCSIIRQLCARTQTLPAKVRELWKNNFAAGSRPTRAIVTEVLNSLITDLKATNQDALVVLDALDKYPMLGGEASSDVQQTSGRKDVLLWLQQFCAKHKNAHVMIVSRDENDIRDHLDGALKVDVAKCVVDDLHLFIPNCIDRIVKEHRWKARYIAAMSSRIEGISEKYTKRFRWASLMQRRFSVCLDHETMQQALETLPDSLEAMYADVLMRQIPIDYREKARLMLMWLTYSIRPLTLRELAFVADLPEPMDVRRICTSSLVTLSREFVGSSKHYEGTVWNTAWTHKSEEDVVKFDHFSVKEYMMSEGFSASSRDSASYFFVPPLLAHLSIAQLSVSHLLATNGSHFTEEDVYGRKATLEELGDSVSEQDIAVQTRPEKPWPESPLLEYSTFWHRHVWEADAIDARLTPVDATNPNPSKSKAEDQSSLSRAENLRIQIHRLFCGSFSQSFKNWVFLLDLLTFETKNPGMPSTIWCASLLNLPDSVQRLFQSETDHGRSMTFDCFSKRQPEYERTPIQIAALCGHLKVLSVLLETDMHVEQSEFGGLVRDLHRNAGAVLNAILKSRPHLTITERIVERSRWGGSQYVIYRYILDSPGLVNLSKAMFVFIVKNFSNSSAVDVGFVEAVLRRGDSIGYSRGEMMEASVHGEESGRSSELVSGRYHQPSVSQKVLELMVVNESSGSRMLAVVLEHYKVVKISQDLLTLIVANCYHGAAMLVDVLEYDNEVQIGKDLLMLMVAATSCGTDMLAVVLKHRKGIRISRDLLVAVFINLGFGRGETIDLILEYDETIEVGEDTLKAAAGNRSGGADIFSAIF</sequence>
<dbReference type="Gene3D" id="3.40.50.300">
    <property type="entry name" value="P-loop containing nucleotide triphosphate hydrolases"/>
    <property type="match status" value="1"/>
</dbReference>
<dbReference type="SUPFAM" id="SSF52540">
    <property type="entry name" value="P-loop containing nucleoside triphosphate hydrolases"/>
    <property type="match status" value="2"/>
</dbReference>
<protein>
    <recommendedName>
        <fullName evidence="3">Nephrocystin 3-like N-terminal domain-containing protein</fullName>
    </recommendedName>
</protein>
<evidence type="ECO:0000256" key="1">
    <source>
        <dbReference type="ARBA" id="ARBA00022737"/>
    </source>
</evidence>
<keyword evidence="1" id="KW-0677">Repeat</keyword>
<comment type="caution">
    <text evidence="4">The sequence shown here is derived from an EMBL/GenBank/DDBJ whole genome shotgun (WGS) entry which is preliminary data.</text>
</comment>
<gene>
    <name evidence="4" type="ORF">ALECFALPRED_000483</name>
</gene>
<dbReference type="OrthoDB" id="1577640at2759"/>
<reference evidence="4" key="1">
    <citation type="submission" date="2021-03" db="EMBL/GenBank/DDBJ databases">
        <authorList>
            <person name="Tagirdzhanova G."/>
        </authorList>
    </citation>
    <scope>NUCLEOTIDE SEQUENCE</scope>
</reference>
<feature type="region of interest" description="Disordered" evidence="2">
    <location>
        <begin position="14"/>
        <end position="57"/>
    </location>
</feature>
<accession>A0A8H3J9V5</accession>
<feature type="compositionally biased region" description="Basic and acidic residues" evidence="2">
    <location>
        <begin position="15"/>
        <end position="30"/>
    </location>
</feature>
<dbReference type="AlphaFoldDB" id="A0A8H3J9V5"/>
<dbReference type="Proteomes" id="UP000664203">
    <property type="component" value="Unassembled WGS sequence"/>
</dbReference>
<organism evidence="4 5">
    <name type="scientific">Alectoria fallacina</name>
    <dbReference type="NCBI Taxonomy" id="1903189"/>
    <lineage>
        <taxon>Eukaryota</taxon>
        <taxon>Fungi</taxon>
        <taxon>Dikarya</taxon>
        <taxon>Ascomycota</taxon>
        <taxon>Pezizomycotina</taxon>
        <taxon>Lecanoromycetes</taxon>
        <taxon>OSLEUM clade</taxon>
        <taxon>Lecanoromycetidae</taxon>
        <taxon>Lecanorales</taxon>
        <taxon>Lecanorineae</taxon>
        <taxon>Parmeliaceae</taxon>
        <taxon>Alectoria</taxon>
    </lineage>
</organism>
<proteinExistence type="predicted"/>
<dbReference type="EMBL" id="CAJPDR010001060">
    <property type="protein sequence ID" value="CAF9943483.1"/>
    <property type="molecule type" value="Genomic_DNA"/>
</dbReference>
<feature type="compositionally biased region" description="Basic and acidic residues" evidence="2">
    <location>
        <begin position="44"/>
        <end position="57"/>
    </location>
</feature>
<dbReference type="InterPro" id="IPR027417">
    <property type="entry name" value="P-loop_NTPase"/>
</dbReference>
<evidence type="ECO:0000313" key="4">
    <source>
        <dbReference type="EMBL" id="CAF9943483.1"/>
    </source>
</evidence>
<name>A0A8H3J9V5_9LECA</name>
<evidence type="ECO:0000256" key="2">
    <source>
        <dbReference type="SAM" id="MobiDB-lite"/>
    </source>
</evidence>
<feature type="non-terminal residue" evidence="4">
    <location>
        <position position="1227"/>
    </location>
</feature>
<evidence type="ECO:0000259" key="3">
    <source>
        <dbReference type="Pfam" id="PF24883"/>
    </source>
</evidence>
<dbReference type="InterPro" id="IPR056884">
    <property type="entry name" value="NPHP3-like_N"/>
</dbReference>
<dbReference type="PANTHER" id="PTHR10039">
    <property type="entry name" value="AMELOGENIN"/>
    <property type="match status" value="1"/>
</dbReference>
<dbReference type="Pfam" id="PF24883">
    <property type="entry name" value="NPHP3_N"/>
    <property type="match status" value="1"/>
</dbReference>
<dbReference type="PANTHER" id="PTHR10039:SF16">
    <property type="entry name" value="GPI INOSITOL-DEACYLASE"/>
    <property type="match status" value="1"/>
</dbReference>
<keyword evidence="5" id="KW-1185">Reference proteome</keyword>